<evidence type="ECO:0000313" key="4">
    <source>
        <dbReference type="Proteomes" id="UP001528411"/>
    </source>
</evidence>
<sequence length="280" mass="30891">MNPIFGAGPSLSLRMLFALIFSVIAMVADTRTEGSKQIRSFLITVVSPIQYLASLPESTIDSFATHLASKNSLLEENQKLRKLQLLQNQKLQQYEMLKTENDKLRSLLKTNLRSDSRKQVAEIISVASHPFAHNVVIDKGLTDDVFIGQPVLDDLGVVGQITSVGNTTSRVILITDQTHAIPIRVLRNDIRGILTGSGNLTKMELSNLSHNTDVKVGDKLITSGLGGVFPDGYPVAEITQISPDVTKPFMQVVARPIAQVDRLKHVLLLWQDTNDRESNQ</sequence>
<dbReference type="InterPro" id="IPR007221">
    <property type="entry name" value="MreC"/>
</dbReference>
<accession>A0ABT5FDF8</accession>
<keyword evidence="1" id="KW-0133">Cell shape</keyword>
<dbReference type="InterPro" id="IPR055342">
    <property type="entry name" value="MreC_beta-barrel_core"/>
</dbReference>
<evidence type="ECO:0000259" key="2">
    <source>
        <dbReference type="Pfam" id="PF04085"/>
    </source>
</evidence>
<dbReference type="PANTHER" id="PTHR34138:SF1">
    <property type="entry name" value="CELL SHAPE-DETERMINING PROTEIN MREC"/>
    <property type="match status" value="1"/>
</dbReference>
<dbReference type="Pfam" id="PF04085">
    <property type="entry name" value="MreC"/>
    <property type="match status" value="1"/>
</dbReference>
<evidence type="ECO:0000313" key="3">
    <source>
        <dbReference type="EMBL" id="MDC2889574.1"/>
    </source>
</evidence>
<dbReference type="Proteomes" id="UP001528411">
    <property type="component" value="Unassembled WGS sequence"/>
</dbReference>
<gene>
    <name evidence="3" type="primary">mreC</name>
    <name evidence="3" type="ORF">PN838_13330</name>
</gene>
<comment type="similarity">
    <text evidence="1">Belongs to the MreC family.</text>
</comment>
<dbReference type="PANTHER" id="PTHR34138">
    <property type="entry name" value="CELL SHAPE-DETERMINING PROTEIN MREC"/>
    <property type="match status" value="1"/>
</dbReference>
<dbReference type="NCBIfam" id="TIGR00219">
    <property type="entry name" value="mreC"/>
    <property type="match status" value="1"/>
</dbReference>
<keyword evidence="4" id="KW-1185">Reference proteome</keyword>
<dbReference type="PIRSF" id="PIRSF038471">
    <property type="entry name" value="MreC"/>
    <property type="match status" value="1"/>
</dbReference>
<comment type="function">
    <text evidence="1">Involved in formation and maintenance of cell shape.</text>
</comment>
<dbReference type="EMBL" id="JAQOMS010000002">
    <property type="protein sequence ID" value="MDC2889574.1"/>
    <property type="molecule type" value="Genomic_DNA"/>
</dbReference>
<organism evidence="3 4">
    <name type="scientific">Psychrosphaera algicola</name>
    <dbReference type="NCBI Taxonomy" id="3023714"/>
    <lineage>
        <taxon>Bacteria</taxon>
        <taxon>Pseudomonadati</taxon>
        <taxon>Pseudomonadota</taxon>
        <taxon>Gammaproteobacteria</taxon>
        <taxon>Alteromonadales</taxon>
        <taxon>Pseudoalteromonadaceae</taxon>
        <taxon>Psychrosphaera</taxon>
    </lineage>
</organism>
<protein>
    <recommendedName>
        <fullName evidence="1">Cell shape-determining protein MreC</fullName>
    </recommendedName>
    <alternativeName>
        <fullName evidence="1">Cell shape protein MreC</fullName>
    </alternativeName>
</protein>
<name>A0ABT5FDF8_9GAMM</name>
<reference evidence="3 4" key="1">
    <citation type="submission" date="2023-01" db="EMBL/GenBank/DDBJ databases">
        <title>Psychrosphaera sp. nov., isolated from marine algae.</title>
        <authorList>
            <person name="Bayburt H."/>
            <person name="Choi B.J."/>
            <person name="Kim J.M."/>
            <person name="Choi D.G."/>
            <person name="Jeon C.O."/>
        </authorList>
    </citation>
    <scope>NUCLEOTIDE SEQUENCE [LARGE SCALE GENOMIC DNA]</scope>
    <source>
        <strain evidence="3 4">G1-22</strain>
    </source>
</reference>
<comment type="caution">
    <text evidence="3">The sequence shown here is derived from an EMBL/GenBank/DDBJ whole genome shotgun (WGS) entry which is preliminary data.</text>
</comment>
<evidence type="ECO:0000256" key="1">
    <source>
        <dbReference type="PIRNR" id="PIRNR038471"/>
    </source>
</evidence>
<proteinExistence type="inferred from homology"/>
<feature type="domain" description="Rod shape-determining protein MreC beta-barrel core" evidence="2">
    <location>
        <begin position="123"/>
        <end position="270"/>
    </location>
</feature>
<dbReference type="RefSeq" id="WP_215963246.1">
    <property type="nucleotide sequence ID" value="NZ_JAQOMS010000002.1"/>
</dbReference>